<dbReference type="RefSeq" id="WP_221935271.1">
    <property type="nucleotide sequence ID" value="NZ_JACCAE010000001.1"/>
</dbReference>
<dbReference type="AlphaFoldDB" id="A0A852VTZ7"/>
<keyword evidence="3" id="KW-1185">Reference proteome</keyword>
<evidence type="ECO:0000313" key="3">
    <source>
        <dbReference type="Proteomes" id="UP000554054"/>
    </source>
</evidence>
<keyword evidence="1" id="KW-0472">Membrane</keyword>
<reference evidence="2 3" key="1">
    <citation type="submission" date="2020-07" db="EMBL/GenBank/DDBJ databases">
        <title>Sequencing the genomes of 1000 actinobacteria strains.</title>
        <authorList>
            <person name="Klenk H.-P."/>
        </authorList>
    </citation>
    <scope>NUCLEOTIDE SEQUENCE [LARGE SCALE GENOMIC DNA]</scope>
    <source>
        <strain evidence="2 3">DSM 26154</strain>
    </source>
</reference>
<keyword evidence="1" id="KW-1133">Transmembrane helix</keyword>
<keyword evidence="1" id="KW-0812">Transmembrane</keyword>
<name>A0A852VTZ7_9MICO</name>
<dbReference type="Proteomes" id="UP000554054">
    <property type="component" value="Unassembled WGS sequence"/>
</dbReference>
<organism evidence="2 3">
    <name type="scientific">Janibacter cremeus</name>
    <dbReference type="NCBI Taxonomy" id="1285192"/>
    <lineage>
        <taxon>Bacteria</taxon>
        <taxon>Bacillati</taxon>
        <taxon>Actinomycetota</taxon>
        <taxon>Actinomycetes</taxon>
        <taxon>Micrococcales</taxon>
        <taxon>Intrasporangiaceae</taxon>
        <taxon>Janibacter</taxon>
    </lineage>
</organism>
<accession>A0A852VTZ7</accession>
<gene>
    <name evidence="2" type="ORF">BJY20_001535</name>
</gene>
<sequence length="43" mass="4789">MSITALTIYILMWPVIVAVILGVICTGFVREIRAARKRGEDLV</sequence>
<protein>
    <submittedName>
        <fullName evidence="2">Uncharacterized protein</fullName>
    </submittedName>
</protein>
<feature type="transmembrane region" description="Helical" evidence="1">
    <location>
        <begin position="6"/>
        <end position="29"/>
    </location>
</feature>
<proteinExistence type="predicted"/>
<evidence type="ECO:0000313" key="2">
    <source>
        <dbReference type="EMBL" id="NYF98143.1"/>
    </source>
</evidence>
<dbReference type="InterPro" id="IPR049820">
    <property type="entry name" value="Trnsprt_adja_ssu-like"/>
</dbReference>
<dbReference type="EMBL" id="JACCAE010000001">
    <property type="protein sequence ID" value="NYF98143.1"/>
    <property type="molecule type" value="Genomic_DNA"/>
</dbReference>
<dbReference type="NCBIfam" id="NF038354">
    <property type="entry name" value="trnsprt_adja_43"/>
    <property type="match status" value="1"/>
</dbReference>
<comment type="caution">
    <text evidence="2">The sequence shown here is derived from an EMBL/GenBank/DDBJ whole genome shotgun (WGS) entry which is preliminary data.</text>
</comment>
<evidence type="ECO:0000256" key="1">
    <source>
        <dbReference type="SAM" id="Phobius"/>
    </source>
</evidence>